<keyword evidence="3" id="KW-1185">Reference proteome</keyword>
<dbReference type="EMBL" id="BMAT01010395">
    <property type="protein sequence ID" value="GFS26159.1"/>
    <property type="molecule type" value="Genomic_DNA"/>
</dbReference>
<protein>
    <recommendedName>
        <fullName evidence="4">Senescence domain-containing protein</fullName>
    </recommendedName>
</protein>
<evidence type="ECO:0000313" key="2">
    <source>
        <dbReference type="EMBL" id="GFS26159.1"/>
    </source>
</evidence>
<accession>A0AAV4JTP8</accession>
<gene>
    <name evidence="2" type="ORF">ElyMa_005204800</name>
</gene>
<reference evidence="2 3" key="1">
    <citation type="journal article" date="2021" name="Elife">
        <title>Chloroplast acquisition without the gene transfer in kleptoplastic sea slugs, Plakobranchus ocellatus.</title>
        <authorList>
            <person name="Maeda T."/>
            <person name="Takahashi S."/>
            <person name="Yoshida T."/>
            <person name="Shimamura S."/>
            <person name="Takaki Y."/>
            <person name="Nagai Y."/>
            <person name="Toyoda A."/>
            <person name="Suzuki Y."/>
            <person name="Arimoto A."/>
            <person name="Ishii H."/>
            <person name="Satoh N."/>
            <person name="Nishiyama T."/>
            <person name="Hasebe M."/>
            <person name="Maruyama T."/>
            <person name="Minagawa J."/>
            <person name="Obokata J."/>
            <person name="Shigenobu S."/>
        </authorList>
    </citation>
    <scope>NUCLEOTIDE SEQUENCE [LARGE SCALE GENOMIC DNA]</scope>
</reference>
<name>A0AAV4JTP8_9GAST</name>
<proteinExistence type="predicted"/>
<dbReference type="AlphaFoldDB" id="A0AAV4JTP8"/>
<evidence type="ECO:0000313" key="3">
    <source>
        <dbReference type="Proteomes" id="UP000762676"/>
    </source>
</evidence>
<dbReference type="Proteomes" id="UP000762676">
    <property type="component" value="Unassembled WGS sequence"/>
</dbReference>
<evidence type="ECO:0008006" key="4">
    <source>
        <dbReference type="Google" id="ProtNLM"/>
    </source>
</evidence>
<sequence length="152" mass="16288">MKKAEKLAKEVVPVTAGAIVSASLSGALDKVVAKHKPDLLAKKIYPYGKTLAIIAGGSALAFKSGKISKSRSKLIADFGKGIAVGQLSTLAYKMISGIRQRLNGLGDAQTYAPTEYRRVEPQQNIAETREPLPPLENSHTNFSHIELAEMLS</sequence>
<organism evidence="2 3">
    <name type="scientific">Elysia marginata</name>
    <dbReference type="NCBI Taxonomy" id="1093978"/>
    <lineage>
        <taxon>Eukaryota</taxon>
        <taxon>Metazoa</taxon>
        <taxon>Spiralia</taxon>
        <taxon>Lophotrochozoa</taxon>
        <taxon>Mollusca</taxon>
        <taxon>Gastropoda</taxon>
        <taxon>Heterobranchia</taxon>
        <taxon>Euthyneura</taxon>
        <taxon>Panpulmonata</taxon>
        <taxon>Sacoglossa</taxon>
        <taxon>Placobranchoidea</taxon>
        <taxon>Plakobranchidae</taxon>
        <taxon>Elysia</taxon>
    </lineage>
</organism>
<comment type="caution">
    <text evidence="2">The sequence shown here is derived from an EMBL/GenBank/DDBJ whole genome shotgun (WGS) entry which is preliminary data.</text>
</comment>
<feature type="region of interest" description="Disordered" evidence="1">
    <location>
        <begin position="117"/>
        <end position="139"/>
    </location>
</feature>
<evidence type="ECO:0000256" key="1">
    <source>
        <dbReference type="SAM" id="MobiDB-lite"/>
    </source>
</evidence>